<dbReference type="SUPFAM" id="SSF63712">
    <property type="entry name" value="Nicotinic receptor ligand binding domain-like"/>
    <property type="match status" value="1"/>
</dbReference>
<keyword evidence="13" id="KW-0325">Glycoprotein</keyword>
<dbReference type="FunFam" id="1.20.58.390:FF:000029">
    <property type="entry name" value="acetylcholine receptor subunit delta isoform X1"/>
    <property type="match status" value="1"/>
</dbReference>
<evidence type="ECO:0000256" key="17">
    <source>
        <dbReference type="ARBA" id="ARBA00034104"/>
    </source>
</evidence>
<accession>A0A9J8BI09</accession>
<feature type="transmembrane region" description="Helical" evidence="21">
    <location>
        <begin position="256"/>
        <end position="279"/>
    </location>
</feature>
<dbReference type="PRINTS" id="PR00252">
    <property type="entry name" value="NRIONCHANNEL"/>
</dbReference>
<organism evidence="25 26">
    <name type="scientific">Cyprinus carpio carpio</name>
    <dbReference type="NCBI Taxonomy" id="630221"/>
    <lineage>
        <taxon>Eukaryota</taxon>
        <taxon>Metazoa</taxon>
        <taxon>Chordata</taxon>
        <taxon>Craniata</taxon>
        <taxon>Vertebrata</taxon>
        <taxon>Euteleostomi</taxon>
        <taxon>Actinopterygii</taxon>
        <taxon>Neopterygii</taxon>
        <taxon>Teleostei</taxon>
        <taxon>Ostariophysi</taxon>
        <taxon>Cypriniformes</taxon>
        <taxon>Cyprinidae</taxon>
        <taxon>Cyprininae</taxon>
        <taxon>Cyprinus</taxon>
    </lineage>
</organism>
<evidence type="ECO:0000259" key="23">
    <source>
        <dbReference type="Pfam" id="PF02931"/>
    </source>
</evidence>
<keyword evidence="11" id="KW-1015">Disulfide bond</keyword>
<keyword evidence="5 21" id="KW-0812">Transmembrane</keyword>
<evidence type="ECO:0000256" key="2">
    <source>
        <dbReference type="ARBA" id="ARBA00022448"/>
    </source>
</evidence>
<evidence type="ECO:0000256" key="14">
    <source>
        <dbReference type="ARBA" id="ARBA00023257"/>
    </source>
</evidence>
<keyword evidence="12" id="KW-0675">Receptor</keyword>
<evidence type="ECO:0000256" key="15">
    <source>
        <dbReference type="ARBA" id="ARBA00023286"/>
    </source>
</evidence>
<dbReference type="GO" id="GO:0004888">
    <property type="term" value="F:transmembrane signaling receptor activity"/>
    <property type="evidence" value="ECO:0007669"/>
    <property type="project" value="InterPro"/>
</dbReference>
<dbReference type="SUPFAM" id="SSF90112">
    <property type="entry name" value="Neurotransmitter-gated ion-channel transmembrane pore"/>
    <property type="match status" value="1"/>
</dbReference>
<keyword evidence="16 21" id="KW-0407">Ion channel</keyword>
<evidence type="ECO:0000256" key="19">
    <source>
        <dbReference type="ARBA" id="ARBA00036239"/>
    </source>
</evidence>
<dbReference type="CDD" id="cd19064">
    <property type="entry name" value="LGIC_TM_nAChR"/>
    <property type="match status" value="1"/>
</dbReference>
<feature type="domain" description="Neurotransmitter-gated ion-channel ligand-binding" evidence="23">
    <location>
        <begin position="33"/>
        <end position="255"/>
    </location>
</feature>
<dbReference type="InterPro" id="IPR036719">
    <property type="entry name" value="Neuro-gated_channel_TM_sf"/>
</dbReference>
<feature type="transmembrane region" description="Helical" evidence="21">
    <location>
        <begin position="291"/>
        <end position="309"/>
    </location>
</feature>
<evidence type="ECO:0000256" key="3">
    <source>
        <dbReference type="ARBA" id="ARBA00022475"/>
    </source>
</evidence>
<dbReference type="FunFam" id="2.70.170.10:FF:000012">
    <property type="entry name" value="Nicotinic acetylcholine receptor subunit gamma"/>
    <property type="match status" value="1"/>
</dbReference>
<feature type="region of interest" description="Disordered" evidence="22">
    <location>
        <begin position="414"/>
        <end position="435"/>
    </location>
</feature>
<keyword evidence="9 21" id="KW-0406">Ion transport</keyword>
<evidence type="ECO:0000313" key="26">
    <source>
        <dbReference type="Proteomes" id="UP001108240"/>
    </source>
</evidence>
<evidence type="ECO:0000256" key="12">
    <source>
        <dbReference type="ARBA" id="ARBA00023170"/>
    </source>
</evidence>
<keyword evidence="15" id="KW-1071">Ligand-gated ion channel</keyword>
<comment type="catalytic activity">
    <reaction evidence="19">
        <text>Na(+)(in) = Na(+)(out)</text>
        <dbReference type="Rhea" id="RHEA:34963"/>
        <dbReference type="ChEBI" id="CHEBI:29101"/>
    </reaction>
</comment>
<proteinExistence type="inferred from homology"/>
<dbReference type="AlphaFoldDB" id="A0A9J8BI09"/>
<dbReference type="InterPro" id="IPR002394">
    <property type="entry name" value="Nicotinic_acetylcholine_rcpt"/>
</dbReference>
<evidence type="ECO:0000256" key="18">
    <source>
        <dbReference type="ARBA" id="ARBA00034430"/>
    </source>
</evidence>
<keyword evidence="10 21" id="KW-0472">Membrane</keyword>
<dbReference type="InterPro" id="IPR036734">
    <property type="entry name" value="Neur_chan_lig-bd_sf"/>
</dbReference>
<feature type="domain" description="Neurotransmitter-gated ion-channel transmembrane" evidence="24">
    <location>
        <begin position="262"/>
        <end position="500"/>
    </location>
</feature>
<evidence type="ECO:0000313" key="25">
    <source>
        <dbReference type="Ensembl" id="ENSCCRP00000154096.1"/>
    </source>
</evidence>
<dbReference type="Ensembl" id="ENSCCRT00000124177.1">
    <property type="protein sequence ID" value="ENSCCRP00000154096.1"/>
    <property type="gene ID" value="ENSCCRG00000013215.2"/>
</dbReference>
<feature type="transmembrane region" description="Helical" evidence="21">
    <location>
        <begin position="483"/>
        <end position="505"/>
    </location>
</feature>
<keyword evidence="2 21" id="KW-0813">Transport</keyword>
<dbReference type="Gene3D" id="1.20.58.390">
    <property type="entry name" value="Neurotransmitter-gated ion-channel transmembrane domain"/>
    <property type="match status" value="2"/>
</dbReference>
<keyword evidence="8" id="KW-0770">Synapse</keyword>
<sequence length="528" mass="61749">MMGSFLHLLTVSLFFFFLQVTQLLNECWGRNEEERLINYLFKERRYNKELRPVQNKDDTVDIYLALTLSNLISLKEVDETLLTNVWMEHGWTDYRLKWNETEFDNITVLRLPPSMVWLPEVVLENNNDAQFQVAYYCNVLIYPNGNVYWLPPAIFRSSCSINVNYFPFDWQNCSLKFSSLTYNAKEISLHLKEEKDEDERSYKVEWIIIDPEGFTENGEWEIVHKPARKNTYKNIPMESNKHQDITFYLIIRRKPLFYIVNIIIPCVLISFLASLVYYLPADSGEKMTLSISVLLAQSVFLLLISQRLPETSMAVPLIVKYLMFIMVLVTVVVLNCVIVLNLHFRTPSTHVMTEWTKEFFLEKLPRLLHMSRPEDDKPSLEGALPRRSSSLGYIAKAEEYYSVKSRSELMFEKQSERHGMAARPTPKATYTSSNDSEVSEQLYNEMKPAVEGANYIVKHMHDKNDYNEEKDNWSGIARTVDRLCFYVVTPIMTLGTICIFLMGIYNQPPVLPFQGDTFTYTEESKRFS</sequence>
<comment type="function">
    <text evidence="1">After binding acetylcholine, the AChR responds by an extensive change in conformation that affects all subunits and leads to opening of an ion-conducting channel across the plasma membrane.</text>
</comment>
<feature type="transmembrane region" description="Helical" evidence="21">
    <location>
        <begin position="321"/>
        <end position="342"/>
    </location>
</feature>
<evidence type="ECO:0000256" key="22">
    <source>
        <dbReference type="SAM" id="MobiDB-lite"/>
    </source>
</evidence>
<dbReference type="GO" id="GO:0045211">
    <property type="term" value="C:postsynaptic membrane"/>
    <property type="evidence" value="ECO:0007669"/>
    <property type="project" value="UniProtKB-SubCell"/>
</dbReference>
<keyword evidence="3" id="KW-1003">Cell membrane</keyword>
<reference evidence="25" key="1">
    <citation type="submission" date="2025-08" db="UniProtKB">
        <authorList>
            <consortium name="Ensembl"/>
        </authorList>
    </citation>
    <scope>IDENTIFICATION</scope>
</reference>
<reference evidence="25" key="2">
    <citation type="submission" date="2025-09" db="UniProtKB">
        <authorList>
            <consortium name="Ensembl"/>
        </authorList>
    </citation>
    <scope>IDENTIFICATION</scope>
</reference>
<evidence type="ECO:0000256" key="9">
    <source>
        <dbReference type="ARBA" id="ARBA00023065"/>
    </source>
</evidence>
<dbReference type="FunFam" id="1.20.58.390:FF:000010">
    <property type="entry name" value="Nicotinic acetylcholine receptor subunit epsilon"/>
    <property type="match status" value="1"/>
</dbReference>
<evidence type="ECO:0000256" key="8">
    <source>
        <dbReference type="ARBA" id="ARBA00023018"/>
    </source>
</evidence>
<evidence type="ECO:0000259" key="24">
    <source>
        <dbReference type="Pfam" id="PF02932"/>
    </source>
</evidence>
<dbReference type="InterPro" id="IPR018000">
    <property type="entry name" value="Neurotransmitter_ion_chnl_CS"/>
</dbReference>
<dbReference type="Proteomes" id="UP001108240">
    <property type="component" value="Unplaced"/>
</dbReference>
<evidence type="ECO:0000256" key="10">
    <source>
        <dbReference type="ARBA" id="ARBA00023136"/>
    </source>
</evidence>
<evidence type="ECO:0000256" key="4">
    <source>
        <dbReference type="ARBA" id="ARBA00022553"/>
    </source>
</evidence>
<comment type="similarity">
    <text evidence="21">Belongs to the ligand-gated ion channel (TC 1.A.9) family.</text>
</comment>
<evidence type="ECO:0000256" key="13">
    <source>
        <dbReference type="ARBA" id="ARBA00023180"/>
    </source>
</evidence>
<dbReference type="GO" id="GO:0022848">
    <property type="term" value="F:acetylcholine-gated monoatomic cation-selective channel activity"/>
    <property type="evidence" value="ECO:0007669"/>
    <property type="project" value="InterPro"/>
</dbReference>
<keyword evidence="14" id="KW-0628">Postsynaptic cell membrane</keyword>
<comment type="subcellular location">
    <subcellularLocation>
        <location evidence="17">Postsynaptic cell membrane</location>
        <topology evidence="17">Multi-pass membrane protein</topology>
    </subcellularLocation>
</comment>
<evidence type="ECO:0000256" key="16">
    <source>
        <dbReference type="ARBA" id="ARBA00023303"/>
    </source>
</evidence>
<evidence type="ECO:0000256" key="11">
    <source>
        <dbReference type="ARBA" id="ARBA00023157"/>
    </source>
</evidence>
<evidence type="ECO:0000256" key="20">
    <source>
        <dbReference type="ARBA" id="ARBA00039504"/>
    </source>
</evidence>
<dbReference type="Gene3D" id="2.70.170.10">
    <property type="entry name" value="Neurotransmitter-gated ion-channel ligand-binding domain"/>
    <property type="match status" value="1"/>
</dbReference>
<protein>
    <recommendedName>
        <fullName evidence="20">Acetylcholine receptor subunit delta</fullName>
    </recommendedName>
</protein>
<evidence type="ECO:0000256" key="7">
    <source>
        <dbReference type="ARBA" id="ARBA00022989"/>
    </source>
</evidence>
<keyword evidence="26" id="KW-1185">Reference proteome</keyword>
<dbReference type="InterPro" id="IPR006029">
    <property type="entry name" value="Neurotrans-gated_channel_TM"/>
</dbReference>
<evidence type="ECO:0000256" key="6">
    <source>
        <dbReference type="ARBA" id="ARBA00022729"/>
    </source>
</evidence>
<dbReference type="InterPro" id="IPR006201">
    <property type="entry name" value="Neur_channel"/>
</dbReference>
<dbReference type="GeneTree" id="ENSGT00940000159794"/>
<evidence type="ECO:0000256" key="5">
    <source>
        <dbReference type="ARBA" id="ARBA00022692"/>
    </source>
</evidence>
<dbReference type="Pfam" id="PF02932">
    <property type="entry name" value="Neur_chan_memb"/>
    <property type="match status" value="1"/>
</dbReference>
<dbReference type="InterPro" id="IPR006202">
    <property type="entry name" value="Neur_chan_lig-bd"/>
</dbReference>
<keyword evidence="7 21" id="KW-1133">Transmembrane helix</keyword>
<dbReference type="OMA" id="SAREINM"/>
<dbReference type="InterPro" id="IPR038050">
    <property type="entry name" value="Neuro_actylchol_rec"/>
</dbReference>
<keyword evidence="6 21" id="KW-0732">Signal</keyword>
<evidence type="ECO:0000256" key="1">
    <source>
        <dbReference type="ARBA" id="ARBA00003328"/>
    </source>
</evidence>
<comment type="catalytic activity">
    <reaction evidence="18">
        <text>K(+)(in) = K(+)(out)</text>
        <dbReference type="Rhea" id="RHEA:29463"/>
        <dbReference type="ChEBI" id="CHEBI:29103"/>
    </reaction>
</comment>
<keyword evidence="4" id="KW-0597">Phosphoprotein</keyword>
<dbReference type="PANTHER" id="PTHR18945">
    <property type="entry name" value="NEUROTRANSMITTER GATED ION CHANNEL"/>
    <property type="match status" value="1"/>
</dbReference>
<name>A0A9J8BI09_CYPCA</name>
<feature type="signal peptide" evidence="21">
    <location>
        <begin position="1"/>
        <end position="23"/>
    </location>
</feature>
<dbReference type="PROSITE" id="PS00236">
    <property type="entry name" value="NEUROTR_ION_CHANNEL"/>
    <property type="match status" value="1"/>
</dbReference>
<dbReference type="PRINTS" id="PR00254">
    <property type="entry name" value="NICOTINICR"/>
</dbReference>
<dbReference type="Pfam" id="PF02931">
    <property type="entry name" value="Neur_chan_LBD"/>
    <property type="match status" value="1"/>
</dbReference>
<dbReference type="NCBIfam" id="TIGR00860">
    <property type="entry name" value="LIC"/>
    <property type="match status" value="1"/>
</dbReference>
<evidence type="ECO:0000256" key="21">
    <source>
        <dbReference type="RuleBase" id="RU000687"/>
    </source>
</evidence>
<feature type="chain" id="PRO_5039963447" description="Acetylcholine receptor subunit delta" evidence="21">
    <location>
        <begin position="24"/>
        <end position="528"/>
    </location>
</feature>